<evidence type="ECO:0000256" key="4">
    <source>
        <dbReference type="ARBA" id="ARBA00023033"/>
    </source>
</evidence>
<evidence type="ECO:0000259" key="5">
    <source>
        <dbReference type="Pfam" id="PF00296"/>
    </source>
</evidence>
<keyword evidence="1" id="KW-0285">Flavoprotein</keyword>
<evidence type="ECO:0000313" key="6">
    <source>
        <dbReference type="EMBL" id="GFH00890.1"/>
    </source>
</evidence>
<dbReference type="InterPro" id="IPR019921">
    <property type="entry name" value="Lucif-like_OxRdtase_Rv2161c"/>
</dbReference>
<dbReference type="Gene3D" id="3.20.20.30">
    <property type="entry name" value="Luciferase-like domain"/>
    <property type="match status" value="1"/>
</dbReference>
<dbReference type="GO" id="GO:0046306">
    <property type="term" value="P:alkanesulfonate catabolic process"/>
    <property type="evidence" value="ECO:0007669"/>
    <property type="project" value="TreeGrafter"/>
</dbReference>
<feature type="domain" description="Luciferase-like" evidence="5">
    <location>
        <begin position="1"/>
        <end position="215"/>
    </location>
</feature>
<evidence type="ECO:0000313" key="7">
    <source>
        <dbReference type="Proteomes" id="UP000465304"/>
    </source>
</evidence>
<dbReference type="Proteomes" id="UP000465304">
    <property type="component" value="Unassembled WGS sequence"/>
</dbReference>
<dbReference type="AlphaFoldDB" id="A0A7I9ZIP8"/>
<organism evidence="6 7">
    <name type="scientific">Mycolicibacterium hippocampi</name>
    <dbReference type="NCBI Taxonomy" id="659824"/>
    <lineage>
        <taxon>Bacteria</taxon>
        <taxon>Bacillati</taxon>
        <taxon>Actinomycetota</taxon>
        <taxon>Actinomycetes</taxon>
        <taxon>Mycobacteriales</taxon>
        <taxon>Mycobacteriaceae</taxon>
        <taxon>Mycolicibacterium</taxon>
    </lineage>
</organism>
<keyword evidence="2" id="KW-0288">FMN</keyword>
<dbReference type="InterPro" id="IPR011251">
    <property type="entry name" value="Luciferase-like_dom"/>
</dbReference>
<dbReference type="EMBL" id="BLLB01000002">
    <property type="protein sequence ID" value="GFH00890.1"/>
    <property type="molecule type" value="Genomic_DNA"/>
</dbReference>
<dbReference type="InterPro" id="IPR050172">
    <property type="entry name" value="SsuD_RutA_monooxygenase"/>
</dbReference>
<proteinExistence type="predicted"/>
<keyword evidence="3" id="KW-0560">Oxidoreductase</keyword>
<comment type="caution">
    <text evidence="6">The sequence shown here is derived from an EMBL/GenBank/DDBJ whole genome shotgun (WGS) entry which is preliminary data.</text>
</comment>
<name>A0A7I9ZIP8_9MYCO</name>
<dbReference type="PANTHER" id="PTHR42847">
    <property type="entry name" value="ALKANESULFONATE MONOOXYGENASE"/>
    <property type="match status" value="1"/>
</dbReference>
<dbReference type="GO" id="GO:0008726">
    <property type="term" value="F:alkanesulfonate monooxygenase activity"/>
    <property type="evidence" value="ECO:0007669"/>
    <property type="project" value="TreeGrafter"/>
</dbReference>
<sequence>MRLGLSTPVVIQPPGATPAWEAAADIADVARIAAAADDLGFDYLTCSEHIAVPDEDAVRRGSMYWDPLATLSYLAACTTRIRLATSVLVLGYQHPLAIAKRYGTLDRLSGGRVVLGVGVGSSAAEFDVLGVPFADRGARADDAIAALRAAWGATRPDYDGAFYRFSSLRVEPCGIQPRVPIWVGGRTARSLRRALQLGDGWMPFALSRNEIATMLDGRSLPPDFEVVLATPQLDPAGDPARCAHKLAALRASGATAVTCSVTATSAGHYCDQLVALRDLADDLWS</sequence>
<protein>
    <submittedName>
        <fullName evidence="6">LLM class F420-dependent oxidoreductase</fullName>
    </submittedName>
</protein>
<keyword evidence="7" id="KW-1185">Reference proteome</keyword>
<evidence type="ECO:0000256" key="2">
    <source>
        <dbReference type="ARBA" id="ARBA00022643"/>
    </source>
</evidence>
<evidence type="ECO:0000256" key="3">
    <source>
        <dbReference type="ARBA" id="ARBA00023002"/>
    </source>
</evidence>
<gene>
    <name evidence="6" type="ORF">MHIP_13730</name>
</gene>
<dbReference type="Pfam" id="PF00296">
    <property type="entry name" value="Bac_luciferase"/>
    <property type="match status" value="1"/>
</dbReference>
<dbReference type="PANTHER" id="PTHR42847:SF4">
    <property type="entry name" value="ALKANESULFONATE MONOOXYGENASE-RELATED"/>
    <property type="match status" value="1"/>
</dbReference>
<dbReference type="RefSeq" id="WP_163887773.1">
    <property type="nucleotide sequence ID" value="NZ_BLLB01000002.1"/>
</dbReference>
<dbReference type="NCBIfam" id="TIGR03619">
    <property type="entry name" value="F420_Rv2161c"/>
    <property type="match status" value="1"/>
</dbReference>
<dbReference type="InterPro" id="IPR036661">
    <property type="entry name" value="Luciferase-like_sf"/>
</dbReference>
<keyword evidence="4" id="KW-0503">Monooxygenase</keyword>
<reference evidence="6 7" key="1">
    <citation type="journal article" date="2019" name="Emerg. Microbes Infect.">
        <title>Comprehensive subspecies identification of 175 nontuberculous mycobacteria species based on 7547 genomic profiles.</title>
        <authorList>
            <person name="Matsumoto Y."/>
            <person name="Kinjo T."/>
            <person name="Motooka D."/>
            <person name="Nabeya D."/>
            <person name="Jung N."/>
            <person name="Uechi K."/>
            <person name="Horii T."/>
            <person name="Iida T."/>
            <person name="Fujita J."/>
            <person name="Nakamura S."/>
        </authorList>
    </citation>
    <scope>NUCLEOTIDE SEQUENCE [LARGE SCALE GENOMIC DNA]</scope>
    <source>
        <strain evidence="6 7">JCM 30996</strain>
    </source>
</reference>
<dbReference type="SUPFAM" id="SSF51679">
    <property type="entry name" value="Bacterial luciferase-like"/>
    <property type="match status" value="1"/>
</dbReference>
<evidence type="ECO:0000256" key="1">
    <source>
        <dbReference type="ARBA" id="ARBA00022630"/>
    </source>
</evidence>
<accession>A0A7I9ZIP8</accession>